<dbReference type="Proteomes" id="UP000886998">
    <property type="component" value="Unassembled WGS sequence"/>
</dbReference>
<keyword evidence="6" id="KW-0804">Transcription</keyword>
<evidence type="ECO:0000256" key="5">
    <source>
        <dbReference type="ARBA" id="ARBA00023125"/>
    </source>
</evidence>
<evidence type="ECO:0000313" key="12">
    <source>
        <dbReference type="Proteomes" id="UP000886998"/>
    </source>
</evidence>
<evidence type="ECO:0000259" key="10">
    <source>
        <dbReference type="PROSITE" id="PS51526"/>
    </source>
</evidence>
<dbReference type="EMBL" id="BMAV01005638">
    <property type="protein sequence ID" value="GFY46838.1"/>
    <property type="molecule type" value="Genomic_DNA"/>
</dbReference>
<evidence type="ECO:0000256" key="2">
    <source>
        <dbReference type="ARBA" id="ARBA00022473"/>
    </source>
</evidence>
<evidence type="ECO:0000256" key="7">
    <source>
        <dbReference type="ARBA" id="ARBA00023242"/>
    </source>
</evidence>
<feature type="domain" description="RFX-type winged-helix" evidence="10">
    <location>
        <begin position="50"/>
        <end position="125"/>
    </location>
</feature>
<evidence type="ECO:0000256" key="8">
    <source>
        <dbReference type="ARBA" id="ARBA00072476"/>
    </source>
</evidence>
<evidence type="ECO:0000313" key="11">
    <source>
        <dbReference type="EMBL" id="GFY46838.1"/>
    </source>
</evidence>
<dbReference type="PANTHER" id="PTHR12619:SF28">
    <property type="entry name" value="DNA-BINDING PROTEIN RFX6"/>
    <property type="match status" value="1"/>
</dbReference>
<reference evidence="11" key="1">
    <citation type="submission" date="2020-08" db="EMBL/GenBank/DDBJ databases">
        <title>Multicomponent nature underlies the extraordinary mechanical properties of spider dragline silk.</title>
        <authorList>
            <person name="Kono N."/>
            <person name="Nakamura H."/>
            <person name="Mori M."/>
            <person name="Yoshida Y."/>
            <person name="Ohtoshi R."/>
            <person name="Malay A.D."/>
            <person name="Moran D.A.P."/>
            <person name="Tomita M."/>
            <person name="Numata K."/>
            <person name="Arakawa K."/>
        </authorList>
    </citation>
    <scope>NUCLEOTIDE SEQUENCE</scope>
</reference>
<dbReference type="FunFam" id="1.10.10.10:FF:000211">
    <property type="entry name" value="Regulatory factor X, 6"/>
    <property type="match status" value="1"/>
</dbReference>
<proteinExistence type="predicted"/>
<keyword evidence="5 11" id="KW-0238">DNA-binding</keyword>
<dbReference type="PANTHER" id="PTHR12619">
    <property type="entry name" value="RFX TRANSCRIPTION FACTOR FAMILY"/>
    <property type="match status" value="1"/>
</dbReference>
<dbReference type="GO" id="GO:0000978">
    <property type="term" value="F:RNA polymerase II cis-regulatory region sequence-specific DNA binding"/>
    <property type="evidence" value="ECO:0007669"/>
    <property type="project" value="TreeGrafter"/>
</dbReference>
<dbReference type="OrthoDB" id="10056949at2759"/>
<dbReference type="Pfam" id="PF02257">
    <property type="entry name" value="RFX_DNA_binding"/>
    <property type="match status" value="1"/>
</dbReference>
<evidence type="ECO:0000256" key="6">
    <source>
        <dbReference type="ARBA" id="ARBA00023163"/>
    </source>
</evidence>
<accession>A0A8X6X4I2</accession>
<dbReference type="InterPro" id="IPR057321">
    <property type="entry name" value="RFX1-4/6/8-like_BCD"/>
</dbReference>
<comment type="subcellular location">
    <subcellularLocation>
        <location evidence="1">Nucleus</location>
    </subcellularLocation>
</comment>
<keyword evidence="12" id="KW-1185">Reference proteome</keyword>
<comment type="caution">
    <text evidence="11">The sequence shown here is derived from an EMBL/GenBank/DDBJ whole genome shotgun (WGS) entry which is preliminary data.</text>
</comment>
<keyword evidence="7" id="KW-0539">Nucleus</keyword>
<dbReference type="SUPFAM" id="SSF46785">
    <property type="entry name" value="Winged helix' DNA-binding domain"/>
    <property type="match status" value="1"/>
</dbReference>
<keyword evidence="4" id="KW-0805">Transcription regulation</keyword>
<dbReference type="InterPro" id="IPR036388">
    <property type="entry name" value="WH-like_DNA-bd_sf"/>
</dbReference>
<dbReference type="InterPro" id="IPR036390">
    <property type="entry name" value="WH_DNA-bd_sf"/>
</dbReference>
<keyword evidence="3" id="KW-0221">Differentiation</keyword>
<dbReference type="InterPro" id="IPR003150">
    <property type="entry name" value="DNA-bd_RFX"/>
</dbReference>
<evidence type="ECO:0000256" key="1">
    <source>
        <dbReference type="ARBA" id="ARBA00004123"/>
    </source>
</evidence>
<dbReference type="GO" id="GO:0000981">
    <property type="term" value="F:DNA-binding transcription factor activity, RNA polymerase II-specific"/>
    <property type="evidence" value="ECO:0007669"/>
    <property type="project" value="TreeGrafter"/>
</dbReference>
<dbReference type="AlphaFoldDB" id="A0A8X6X4I2"/>
<dbReference type="GO" id="GO:0005634">
    <property type="term" value="C:nucleus"/>
    <property type="evidence" value="ECO:0007669"/>
    <property type="project" value="UniProtKB-SubCell"/>
</dbReference>
<dbReference type="GO" id="GO:0030154">
    <property type="term" value="P:cell differentiation"/>
    <property type="evidence" value="ECO:0007669"/>
    <property type="project" value="UniProtKB-KW"/>
</dbReference>
<sequence>MDNFLDKSFNGMESSLETDALRQRTSSLHSKEKKYYTRSLKDKKRQSIQTLHWLKLNYCSCPDVCLPREIIYEHYLEFCKNEKIVPACKATFGKLIRNTFPNVTSKRLGARGHSKYHYNGIGIKQNSEYCQPIQTDRGITRFSSCMSNKNEQGSSKKFSLASKVGTLLPNFPDINELNFPDSVNKEKMDIFLKMYKMHCQCIVDVTISGNFEEIRLFLLHFWQGFPDHLAVIFEYSITKDLIQVCDSVLYRTLTDILIPSEVTDMPERLLRGIQNIASHWKKWLECSLENMPPQLKQLKATQAERFTKTLKRYVAFLHLAQVAHPDLNEYALHLLSKEINETAENNMTMDWVLQTKDPIKYLFPTSEADVKVIHCLQKLLECEFVIETLIGMLDDLVKKVFENKNAIEKARCSILCWTYTLSKISYWLTEKKSENFITFHLFSSLLQEYLLLAFENRQAQEQEDVVYLNLKKHLRAPASNTSGYFKPATSCFLVSSKKVNSRHKVKEKASNLNSSTSQKIKTEQKFKDKTLVTFLREPERSWKIDFPVSEFSSTNFIRNKECYSDCRFQQSTVGFHNEGYATNDVMTKFPHIYTYTSLPATETQASAHYANEIYPFSESWLTKDMDFIHPILNQDTLQR</sequence>
<evidence type="ECO:0000256" key="4">
    <source>
        <dbReference type="ARBA" id="ARBA00023015"/>
    </source>
</evidence>
<dbReference type="Pfam" id="PF25340">
    <property type="entry name" value="BCD_RFX"/>
    <property type="match status" value="1"/>
</dbReference>
<name>A0A8X6X4I2_9ARAC</name>
<evidence type="ECO:0000256" key="9">
    <source>
        <dbReference type="ARBA" id="ARBA00077088"/>
    </source>
</evidence>
<evidence type="ECO:0000256" key="3">
    <source>
        <dbReference type="ARBA" id="ARBA00022782"/>
    </source>
</evidence>
<organism evidence="11 12">
    <name type="scientific">Trichonephila inaurata madagascariensis</name>
    <dbReference type="NCBI Taxonomy" id="2747483"/>
    <lineage>
        <taxon>Eukaryota</taxon>
        <taxon>Metazoa</taxon>
        <taxon>Ecdysozoa</taxon>
        <taxon>Arthropoda</taxon>
        <taxon>Chelicerata</taxon>
        <taxon>Arachnida</taxon>
        <taxon>Araneae</taxon>
        <taxon>Araneomorphae</taxon>
        <taxon>Entelegynae</taxon>
        <taxon>Araneoidea</taxon>
        <taxon>Nephilidae</taxon>
        <taxon>Trichonephila</taxon>
        <taxon>Trichonephila inaurata</taxon>
    </lineage>
</organism>
<dbReference type="Gene3D" id="1.10.10.10">
    <property type="entry name" value="Winged helix-like DNA-binding domain superfamily/Winged helix DNA-binding domain"/>
    <property type="match status" value="1"/>
</dbReference>
<keyword evidence="2" id="KW-0217">Developmental protein</keyword>
<dbReference type="PROSITE" id="PS51526">
    <property type="entry name" value="RFX_DBD"/>
    <property type="match status" value="1"/>
</dbReference>
<protein>
    <recommendedName>
        <fullName evidence="8">DNA-binding protein RFX6</fullName>
    </recommendedName>
    <alternativeName>
        <fullName evidence="9">Regulatory factor X 6</fullName>
    </alternativeName>
</protein>
<gene>
    <name evidence="11" type="primary">rfx6</name>
    <name evidence="11" type="ORF">TNIN_269811</name>
</gene>
<dbReference type="InterPro" id="IPR039779">
    <property type="entry name" value="RFX-like"/>
</dbReference>